<dbReference type="Pfam" id="PF08245">
    <property type="entry name" value="Mur_ligase_M"/>
    <property type="match status" value="1"/>
</dbReference>
<feature type="active site" description="Proton acceptor; specific for D-alanine" evidence="5">
    <location>
        <position position="485"/>
    </location>
</feature>
<dbReference type="InterPro" id="IPR001608">
    <property type="entry name" value="Ala_racemase_N"/>
</dbReference>
<dbReference type="CDD" id="cd00430">
    <property type="entry name" value="PLPDE_III_AR"/>
    <property type="match status" value="1"/>
</dbReference>
<comment type="function">
    <text evidence="5">Catalyzes the interconversion of L-alanine and D-alanine. May also act on other amino acids.</text>
</comment>
<dbReference type="GO" id="GO:0030170">
    <property type="term" value="F:pyridoxal phosphate binding"/>
    <property type="evidence" value="ECO:0007669"/>
    <property type="project" value="UniProtKB-UniRule"/>
</dbReference>
<dbReference type="eggNOG" id="COG0770">
    <property type="taxonomic scope" value="Bacteria"/>
</dbReference>
<gene>
    <name evidence="9" type="ORF">BD94_4075</name>
</gene>
<dbReference type="InterPro" id="IPR036565">
    <property type="entry name" value="Mur-like_cat_sf"/>
</dbReference>
<dbReference type="Gene3D" id="3.90.190.20">
    <property type="entry name" value="Mur ligase, C-terminal domain"/>
    <property type="match status" value="1"/>
</dbReference>
<comment type="similarity">
    <text evidence="5">Belongs to the alanine racemase family.</text>
</comment>
<evidence type="ECO:0000256" key="1">
    <source>
        <dbReference type="ARBA" id="ARBA00000316"/>
    </source>
</evidence>
<feature type="binding site" evidence="5 7">
    <location>
        <position position="584"/>
    </location>
    <ligand>
        <name>substrate</name>
    </ligand>
</feature>
<dbReference type="PANTHER" id="PTHR30511">
    <property type="entry name" value="ALANINE RACEMASE"/>
    <property type="match status" value="1"/>
</dbReference>
<dbReference type="Gene3D" id="3.40.1190.10">
    <property type="entry name" value="Mur-like, catalytic domain"/>
    <property type="match status" value="1"/>
</dbReference>
<dbReference type="EC" id="5.1.1.1" evidence="5"/>
<keyword evidence="4 5" id="KW-0413">Isomerase</keyword>
<dbReference type="EMBL" id="CP007547">
    <property type="protein sequence ID" value="AIL47850.1"/>
    <property type="molecule type" value="Genomic_DNA"/>
</dbReference>
<dbReference type="PANTHER" id="PTHR30511:SF0">
    <property type="entry name" value="ALANINE RACEMASE, CATABOLIC-RELATED"/>
    <property type="match status" value="1"/>
</dbReference>
<dbReference type="Gene3D" id="2.40.37.10">
    <property type="entry name" value="Lyase, Ornithine Decarboxylase, Chain A, domain 1"/>
    <property type="match status" value="1"/>
</dbReference>
<evidence type="ECO:0000256" key="4">
    <source>
        <dbReference type="ARBA" id="ARBA00023235"/>
    </source>
</evidence>
<feature type="modified residue" description="N6-(pyridoxal phosphate)lysine" evidence="5 6">
    <location>
        <position position="485"/>
    </location>
</feature>
<dbReference type="eggNOG" id="COG0787">
    <property type="taxonomic scope" value="Bacteria"/>
</dbReference>
<reference evidence="9" key="2">
    <citation type="journal article" date="2015" name="Genome Biol. Evol.">
        <title>Complete Genome Sequence and Transcriptomic Analysis of the Novel Pathogen Elizabethkingia anophelis in Response to Oxidative Stress.</title>
        <authorList>
            <person name="Li Y."/>
            <person name="Liu Y."/>
            <person name="Chew S.C."/>
            <person name="Tay M."/>
            <person name="Salido M.M."/>
            <person name="Teo J."/>
            <person name="Lauro F.M."/>
            <person name="Givskov M."/>
            <person name="Yang L."/>
        </authorList>
    </citation>
    <scope>NUCLEOTIDE SEQUENCE</scope>
    <source>
        <strain evidence="9">NUHP1</strain>
    </source>
</reference>
<evidence type="ECO:0000256" key="2">
    <source>
        <dbReference type="ARBA" id="ARBA00001933"/>
    </source>
</evidence>
<comment type="cofactor">
    <cofactor evidence="2 5 6">
        <name>pyridoxal 5'-phosphate</name>
        <dbReference type="ChEBI" id="CHEBI:597326"/>
    </cofactor>
</comment>
<reference evidence="9" key="1">
    <citation type="journal article" date="2013" name="Lancet">
        <title>First case of E anophelis outbreak in an intensive-care unit.</title>
        <authorList>
            <person name="Teo J."/>
            <person name="Tan S.Y."/>
            <person name="Tay M."/>
            <person name="Ding Y."/>
            <person name="Kjelleberg S."/>
            <person name="Givskov M."/>
            <person name="Lin R.T."/>
            <person name="Yang L."/>
        </authorList>
    </citation>
    <scope>NUCLEOTIDE SEQUENCE [LARGE SCALE GENOMIC DNA]</scope>
    <source>
        <strain evidence="9">NUHP1</strain>
    </source>
</reference>
<dbReference type="SUPFAM" id="SSF51419">
    <property type="entry name" value="PLP-binding barrel"/>
    <property type="match status" value="1"/>
</dbReference>
<dbReference type="Proteomes" id="UP000028933">
    <property type="component" value="Chromosome"/>
</dbReference>
<feature type="active site" description="Proton acceptor; specific for L-alanine" evidence="5">
    <location>
        <position position="711"/>
    </location>
</feature>
<dbReference type="InterPro" id="IPR000821">
    <property type="entry name" value="Ala_racemase"/>
</dbReference>
<dbReference type="RefSeq" id="WP_024563853.1">
    <property type="nucleotide sequence ID" value="NZ_CP007547.1"/>
</dbReference>
<dbReference type="NCBIfam" id="NF008897">
    <property type="entry name" value="PRK11930.1"/>
    <property type="match status" value="1"/>
</dbReference>
<evidence type="ECO:0000256" key="5">
    <source>
        <dbReference type="HAMAP-Rule" id="MF_01201"/>
    </source>
</evidence>
<proteinExistence type="inferred from homology"/>
<feature type="binding site" evidence="5 7">
    <location>
        <position position="760"/>
    </location>
    <ligand>
        <name>substrate</name>
    </ligand>
</feature>
<dbReference type="GO" id="GO:0008784">
    <property type="term" value="F:alanine racemase activity"/>
    <property type="evidence" value="ECO:0007669"/>
    <property type="project" value="UniProtKB-UniRule"/>
</dbReference>
<comment type="pathway">
    <text evidence="5">Amino-acid biosynthesis; D-alanine biosynthesis; D-alanine from L-alanine: step 1/1.</text>
</comment>
<dbReference type="InterPro" id="IPR011079">
    <property type="entry name" value="Ala_racemase_C"/>
</dbReference>
<dbReference type="SUPFAM" id="SSF63418">
    <property type="entry name" value="MurE/MurF N-terminal domain"/>
    <property type="match status" value="1"/>
</dbReference>
<dbReference type="KEGG" id="eao:BD94_4075"/>
<dbReference type="GO" id="GO:0005829">
    <property type="term" value="C:cytosol"/>
    <property type="evidence" value="ECO:0007669"/>
    <property type="project" value="TreeGrafter"/>
</dbReference>
<dbReference type="HAMAP" id="MF_01201">
    <property type="entry name" value="Ala_racemase"/>
    <property type="match status" value="1"/>
</dbReference>
<dbReference type="UniPathway" id="UPA00042">
    <property type="reaction ID" value="UER00497"/>
</dbReference>
<dbReference type="NCBIfam" id="TIGR00492">
    <property type="entry name" value="alr"/>
    <property type="match status" value="1"/>
</dbReference>
<dbReference type="SUPFAM" id="SSF53244">
    <property type="entry name" value="MurD-like peptide ligases, peptide-binding domain"/>
    <property type="match status" value="1"/>
</dbReference>
<keyword evidence="3 5" id="KW-0663">Pyridoxal phosphate</keyword>
<evidence type="ECO:0000313" key="10">
    <source>
        <dbReference type="Proteomes" id="UP000028933"/>
    </source>
</evidence>
<dbReference type="GO" id="GO:0030632">
    <property type="term" value="P:D-alanine biosynthetic process"/>
    <property type="evidence" value="ECO:0007669"/>
    <property type="project" value="UniProtKB-UniRule"/>
</dbReference>
<dbReference type="SUPFAM" id="SSF53623">
    <property type="entry name" value="MurD-like peptide ligases, catalytic domain"/>
    <property type="match status" value="1"/>
</dbReference>
<dbReference type="InterPro" id="IPR035911">
    <property type="entry name" value="MurE/MurF_N"/>
</dbReference>
<evidence type="ECO:0000256" key="3">
    <source>
        <dbReference type="ARBA" id="ARBA00022898"/>
    </source>
</evidence>
<evidence type="ECO:0000313" key="9">
    <source>
        <dbReference type="EMBL" id="AIL47850.1"/>
    </source>
</evidence>
<dbReference type="Pfam" id="PF00842">
    <property type="entry name" value="Ala_racemase_C"/>
    <property type="match status" value="1"/>
</dbReference>
<evidence type="ECO:0000256" key="6">
    <source>
        <dbReference type="PIRSR" id="PIRSR600821-50"/>
    </source>
</evidence>
<dbReference type="AlphaFoldDB" id="A0A077EQS5"/>
<organism evidence="9 10">
    <name type="scientific">Elizabethkingia anophelis NUHP1</name>
    <dbReference type="NCBI Taxonomy" id="1338011"/>
    <lineage>
        <taxon>Bacteria</taxon>
        <taxon>Pseudomonadati</taxon>
        <taxon>Bacteroidota</taxon>
        <taxon>Flavobacteriia</taxon>
        <taxon>Flavobacteriales</taxon>
        <taxon>Weeksellaceae</taxon>
        <taxon>Elizabethkingia</taxon>
    </lineage>
</organism>
<dbReference type="HOGENOM" id="CLU_372082_0_0_10"/>
<dbReference type="FunFam" id="3.20.20.10:FF:000002">
    <property type="entry name" value="Alanine racemase"/>
    <property type="match status" value="1"/>
</dbReference>
<dbReference type="InterPro" id="IPR029066">
    <property type="entry name" value="PLP-binding_barrel"/>
</dbReference>
<dbReference type="Gene3D" id="3.40.1390.10">
    <property type="entry name" value="MurE/MurF, N-terminal domain"/>
    <property type="match status" value="1"/>
</dbReference>
<feature type="domain" description="Alanine racemase C-terminal" evidence="8">
    <location>
        <begin position="690"/>
        <end position="814"/>
    </location>
</feature>
<evidence type="ECO:0000256" key="7">
    <source>
        <dbReference type="PIRSR" id="PIRSR600821-52"/>
    </source>
</evidence>
<comment type="catalytic activity">
    <reaction evidence="1 5">
        <text>L-alanine = D-alanine</text>
        <dbReference type="Rhea" id="RHEA:20249"/>
        <dbReference type="ChEBI" id="CHEBI:57416"/>
        <dbReference type="ChEBI" id="CHEBI:57972"/>
        <dbReference type="EC" id="5.1.1.1"/>
    </reaction>
</comment>
<dbReference type="InterPro" id="IPR036615">
    <property type="entry name" value="Mur_ligase_C_dom_sf"/>
</dbReference>
<dbReference type="SMART" id="SM01005">
    <property type="entry name" value="Ala_racemase_C"/>
    <property type="match status" value="1"/>
</dbReference>
<keyword evidence="9" id="KW-0436">Ligase</keyword>
<dbReference type="Pfam" id="PF01168">
    <property type="entry name" value="Ala_racemase_N"/>
    <property type="match status" value="1"/>
</dbReference>
<protein>
    <recommendedName>
        <fullName evidence="5">Alanine racemase</fullName>
        <ecNumber evidence="5">5.1.1.1</ecNumber>
    </recommendedName>
</protein>
<sequence>MKYTAQELASMTNSRITGNKNEVVEQLIFDSRLIFSSKNNAFIALKTQKNNGSKYIKEAIEKGIKVIIADEIYEFSGQDITWIITSDTQNFLRQLAHHHLQNLNIKTIGITGSNGKTIVKEWLYQCLWDEMRTVKSPKSYNSQIGLPISILQANNDDELGIFEVGISKPHEMEKQSEVFSPQIGVFTHLGSAHSEYFENEEQLLNEKLKLFEKSEVIIYNGDHPLVKSKIQSLYNNKTLISYGLDISNDILIESPIDQKEAFNIKLLDGYIQIPFTNRDQATLHNALAVIAVLNFLKISHSKIVDKINNLQAVEMRMESIKGERDNLIINDSYNLDLDSLKIALSTLNQYGNKSQKVLVLTDIHDVKDHSEHLYHIVADLVNEHSLGKIYLIGTEITKFANLFNSRTFTFDNIQELIEDQEFNSIENSLILLKGARKFELENLKKELELQSHDTVLEVNLNAILHNINVHRNFLKPETKMMAMVKAYSYGLGGYEIAEFLQHHNINYLGVAYADEGVDLRKNKVTIPIMVMNPELNSYDTIIDYQLEPEIYSFKVLDLFLKALRKKGIHERYPIHIKLETGMHRLGFRKEDLDELLFKIKENNLKIASIFTHLSSADDPDEREYTLAQIKLYTDNSDYILARTEDKPLRHCLNSSGITNYTDYQFDMVRIGIGMIGYTTNPAIKPLLQSAVCFKTVITQISPLHPGESLGYNRRFKATNDTNIATIAVGYADGIPRLLSNGKGFVGIKGKLYPIQGNICMDMLMVDIGNDPIEEGDDVIIFNGNPSLEKFAEYCQTIPYEVLTSVSRRVKRIYIKD</sequence>
<dbReference type="STRING" id="1338011.BD94_4075"/>
<dbReference type="GO" id="GO:0005524">
    <property type="term" value="F:ATP binding"/>
    <property type="evidence" value="ECO:0007669"/>
    <property type="project" value="InterPro"/>
</dbReference>
<dbReference type="SUPFAM" id="SSF50621">
    <property type="entry name" value="Alanine racemase C-terminal domain-like"/>
    <property type="match status" value="1"/>
</dbReference>
<dbReference type="PRINTS" id="PR00992">
    <property type="entry name" value="ALARACEMASE"/>
</dbReference>
<dbReference type="InterPro" id="IPR009006">
    <property type="entry name" value="Ala_racemase/Decarboxylase_C"/>
</dbReference>
<accession>A0A077EQS5</accession>
<dbReference type="GO" id="GO:0016881">
    <property type="term" value="F:acid-amino acid ligase activity"/>
    <property type="evidence" value="ECO:0007669"/>
    <property type="project" value="InterPro"/>
</dbReference>
<dbReference type="InterPro" id="IPR013221">
    <property type="entry name" value="Mur_ligase_cen"/>
</dbReference>
<evidence type="ECO:0000259" key="8">
    <source>
        <dbReference type="SMART" id="SM01005"/>
    </source>
</evidence>
<name>A0A077EQS5_9FLAO</name>
<dbReference type="Gene3D" id="3.20.20.10">
    <property type="entry name" value="Alanine racemase"/>
    <property type="match status" value="1"/>
</dbReference>